<keyword evidence="3 8" id="KW-0349">Heme</keyword>
<comment type="similarity">
    <text evidence="1">Belongs to the heme oxygenase family.</text>
</comment>
<evidence type="ECO:0000313" key="10">
    <source>
        <dbReference type="EMBL" id="MBI5128791.1"/>
    </source>
</evidence>
<feature type="binding site" evidence="8">
    <location>
        <position position="181"/>
    </location>
    <ligand>
        <name>heme b</name>
        <dbReference type="ChEBI" id="CHEBI:60344"/>
    </ligand>
</feature>
<reference evidence="10" key="1">
    <citation type="submission" date="2020-07" db="EMBL/GenBank/DDBJ databases">
        <title>Huge and variable diversity of episymbiotic CPR bacteria and DPANN archaea in groundwater ecosystems.</title>
        <authorList>
            <person name="He C.Y."/>
            <person name="Keren R."/>
            <person name="Whittaker M."/>
            <person name="Farag I.F."/>
            <person name="Doudna J."/>
            <person name="Cate J.H.D."/>
            <person name="Banfield J.F."/>
        </authorList>
    </citation>
    <scope>NUCLEOTIDE SEQUENCE</scope>
    <source>
        <strain evidence="10">NC_groundwater_1818_Pr3_B-0.1um_66_35</strain>
    </source>
</reference>
<feature type="binding site" evidence="8">
    <location>
        <position position="134"/>
    </location>
    <ligand>
        <name>heme b</name>
        <dbReference type="ChEBI" id="CHEBI:60344"/>
    </ligand>
</feature>
<evidence type="ECO:0000256" key="8">
    <source>
        <dbReference type="PIRSR" id="PIRSR000343-1"/>
    </source>
</evidence>
<dbReference type="PANTHER" id="PTHR10720:SF0">
    <property type="entry name" value="HEME OXYGENASE"/>
    <property type="match status" value="1"/>
</dbReference>
<evidence type="ECO:0000256" key="6">
    <source>
        <dbReference type="ARBA" id="ARBA00023004"/>
    </source>
</evidence>
<feature type="binding site" description="axial binding residue" evidence="9">
    <location>
        <position position="26"/>
    </location>
    <ligand>
        <name>heme b</name>
        <dbReference type="ChEBI" id="CHEBI:60344"/>
    </ligand>
    <ligandPart>
        <name>Fe</name>
        <dbReference type="ChEBI" id="CHEBI:18248"/>
    </ligandPart>
</feature>
<evidence type="ECO:0000256" key="3">
    <source>
        <dbReference type="ARBA" id="ARBA00022617"/>
    </source>
</evidence>
<keyword evidence="4 9" id="KW-0479">Metal-binding</keyword>
<dbReference type="PRINTS" id="PR00088">
    <property type="entry name" value="HAEMOXYGNASE"/>
</dbReference>
<dbReference type="GO" id="GO:0006788">
    <property type="term" value="P:heme oxidation"/>
    <property type="evidence" value="ECO:0007669"/>
    <property type="project" value="InterPro"/>
</dbReference>
<dbReference type="EMBL" id="JACRJB010000014">
    <property type="protein sequence ID" value="MBI5128791.1"/>
    <property type="molecule type" value="Genomic_DNA"/>
</dbReference>
<dbReference type="InterPro" id="IPR016053">
    <property type="entry name" value="Haem_Oase-like"/>
</dbReference>
<comment type="caution">
    <text evidence="10">The sequence shown here is derived from an EMBL/GenBank/DDBJ whole genome shotgun (WGS) entry which is preliminary data.</text>
</comment>
<dbReference type="GO" id="GO:0046872">
    <property type="term" value="F:metal ion binding"/>
    <property type="evidence" value="ECO:0007669"/>
    <property type="project" value="UniProtKB-KW"/>
</dbReference>
<dbReference type="PANTHER" id="PTHR10720">
    <property type="entry name" value="HEME OXYGENASE"/>
    <property type="match status" value="1"/>
</dbReference>
<evidence type="ECO:0000256" key="1">
    <source>
        <dbReference type="ARBA" id="ARBA00006134"/>
    </source>
</evidence>
<dbReference type="InterPro" id="IPR018207">
    <property type="entry name" value="Haem_oxygenase_CS"/>
</dbReference>
<dbReference type="InterPro" id="IPR002051">
    <property type="entry name" value="Haem_Oase"/>
</dbReference>
<dbReference type="PROSITE" id="PS00593">
    <property type="entry name" value="HEME_OXYGENASE"/>
    <property type="match status" value="1"/>
</dbReference>
<name>A0A933RV53_RHOPL</name>
<dbReference type="GO" id="GO:0006979">
    <property type="term" value="P:response to oxidative stress"/>
    <property type="evidence" value="ECO:0007669"/>
    <property type="project" value="TreeGrafter"/>
</dbReference>
<dbReference type="AlphaFoldDB" id="A0A933RV53"/>
<dbReference type="Proteomes" id="UP000782519">
    <property type="component" value="Unassembled WGS sequence"/>
</dbReference>
<evidence type="ECO:0000256" key="2">
    <source>
        <dbReference type="ARBA" id="ARBA00012360"/>
    </source>
</evidence>
<dbReference type="EC" id="1.14.14.18" evidence="2"/>
<evidence type="ECO:0000256" key="4">
    <source>
        <dbReference type="ARBA" id="ARBA00022723"/>
    </source>
</evidence>
<evidence type="ECO:0000313" key="11">
    <source>
        <dbReference type="Proteomes" id="UP000782519"/>
    </source>
</evidence>
<dbReference type="SUPFAM" id="SSF48613">
    <property type="entry name" value="Heme oxygenase-like"/>
    <property type="match status" value="1"/>
</dbReference>
<evidence type="ECO:0000256" key="5">
    <source>
        <dbReference type="ARBA" id="ARBA00023002"/>
    </source>
</evidence>
<dbReference type="GO" id="GO:0020037">
    <property type="term" value="F:heme binding"/>
    <property type="evidence" value="ECO:0007669"/>
    <property type="project" value="TreeGrafter"/>
</dbReference>
<dbReference type="GO" id="GO:0004392">
    <property type="term" value="F:heme oxygenase (decyclizing) activity"/>
    <property type="evidence" value="ECO:0007669"/>
    <property type="project" value="UniProtKB-EC"/>
</dbReference>
<comment type="catalytic activity">
    <reaction evidence="7">
        <text>heme b + 3 reduced [NADPH--hemoprotein reductase] + 3 O2 = biliverdin IXalpha + CO + Fe(2+) + 3 oxidized [NADPH--hemoprotein reductase] + 3 H2O + H(+)</text>
        <dbReference type="Rhea" id="RHEA:21764"/>
        <dbReference type="Rhea" id="RHEA-COMP:11964"/>
        <dbReference type="Rhea" id="RHEA-COMP:11965"/>
        <dbReference type="ChEBI" id="CHEBI:15377"/>
        <dbReference type="ChEBI" id="CHEBI:15378"/>
        <dbReference type="ChEBI" id="CHEBI:15379"/>
        <dbReference type="ChEBI" id="CHEBI:17245"/>
        <dbReference type="ChEBI" id="CHEBI:29033"/>
        <dbReference type="ChEBI" id="CHEBI:57618"/>
        <dbReference type="ChEBI" id="CHEBI:57991"/>
        <dbReference type="ChEBI" id="CHEBI:58210"/>
        <dbReference type="ChEBI" id="CHEBI:60344"/>
        <dbReference type="EC" id="1.14.14.18"/>
    </reaction>
</comment>
<gene>
    <name evidence="10" type="ORF">HZA66_05070</name>
</gene>
<sequence>MVTAVTADSGASSVVTALYVRTRALHLEAERTGVVAEILRGGASREGYALLLRNLHPAYREIEDGIERHRNSPILAPLARWRLARTSAIAADLTALAGPDWAAQWPLLPEGEAYARTISRAAEGDGSRLIAHAYTRYLGDLNGGLIVRRLLEKSLGLGAGELSHYDFSAIAEPAALKTDYRQALERAGAAAHDTDAIVAEGAVAFECNIALSIAVQRHLAGKPAPQSQGVGSP</sequence>
<dbReference type="GO" id="GO:0042167">
    <property type="term" value="P:heme catabolic process"/>
    <property type="evidence" value="ECO:0007669"/>
    <property type="project" value="TreeGrafter"/>
</dbReference>
<evidence type="ECO:0000256" key="9">
    <source>
        <dbReference type="PIRSR" id="PIRSR000343-2"/>
    </source>
</evidence>
<proteinExistence type="inferred from homology"/>
<dbReference type="Pfam" id="PF01126">
    <property type="entry name" value="Heme_oxygenase"/>
    <property type="match status" value="1"/>
</dbReference>
<protein>
    <recommendedName>
        <fullName evidence="2">heme oxygenase (biliverdin-producing)</fullName>
        <ecNumber evidence="2">1.14.14.18</ecNumber>
    </recommendedName>
</protein>
<dbReference type="PIRSF" id="PIRSF000343">
    <property type="entry name" value="Haem_Oase"/>
    <property type="match status" value="1"/>
</dbReference>
<dbReference type="Gene3D" id="1.20.910.10">
    <property type="entry name" value="Heme oxygenase-like"/>
    <property type="match status" value="1"/>
</dbReference>
<keyword evidence="5" id="KW-0560">Oxidoreductase</keyword>
<dbReference type="CDD" id="cd19165">
    <property type="entry name" value="HemeO"/>
    <property type="match status" value="1"/>
</dbReference>
<dbReference type="InterPro" id="IPR016084">
    <property type="entry name" value="Haem_Oase-like_multi-hlx"/>
</dbReference>
<evidence type="ECO:0000256" key="7">
    <source>
        <dbReference type="ARBA" id="ARBA00048328"/>
    </source>
</evidence>
<organism evidence="10 11">
    <name type="scientific">Rhodopseudomonas palustris</name>
    <dbReference type="NCBI Taxonomy" id="1076"/>
    <lineage>
        <taxon>Bacteria</taxon>
        <taxon>Pseudomonadati</taxon>
        <taxon>Pseudomonadota</taxon>
        <taxon>Alphaproteobacteria</taxon>
        <taxon>Hyphomicrobiales</taxon>
        <taxon>Nitrobacteraceae</taxon>
        <taxon>Rhodopseudomonas</taxon>
    </lineage>
</organism>
<keyword evidence="6 9" id="KW-0408">Iron</keyword>
<accession>A0A933RV53</accession>